<keyword evidence="2" id="KW-1185">Reference proteome</keyword>
<dbReference type="EMBL" id="JAYKXN010000001">
    <property type="protein sequence ID" value="KAK7316612.1"/>
    <property type="molecule type" value="Genomic_DNA"/>
</dbReference>
<proteinExistence type="predicted"/>
<reference evidence="1 2" key="1">
    <citation type="submission" date="2024-01" db="EMBL/GenBank/DDBJ databases">
        <title>The genomes of 5 underutilized Papilionoideae crops provide insights into root nodulation and disease resistance.</title>
        <authorList>
            <person name="Yuan L."/>
        </authorList>
    </citation>
    <scope>NUCLEOTIDE SEQUENCE [LARGE SCALE GENOMIC DNA]</scope>
    <source>
        <strain evidence="1">LY-2023</strain>
        <tissue evidence="1">Leaf</tissue>
    </source>
</reference>
<comment type="caution">
    <text evidence="1">The sequence shown here is derived from an EMBL/GenBank/DDBJ whole genome shotgun (WGS) entry which is preliminary data.</text>
</comment>
<dbReference type="InterPro" id="IPR011042">
    <property type="entry name" value="6-blade_b-propeller_TolB-like"/>
</dbReference>
<protein>
    <submittedName>
        <fullName evidence="1">Uncharacterized protein</fullName>
    </submittedName>
</protein>
<dbReference type="Proteomes" id="UP001359559">
    <property type="component" value="Unassembled WGS sequence"/>
</dbReference>
<name>A0AAN9KI58_CLITE</name>
<dbReference type="PANTHER" id="PTHR46388:SF3">
    <property type="entry name" value="DUF1618 DOMAIN-CONTAINING PROTEIN"/>
    <property type="match status" value="1"/>
</dbReference>
<organism evidence="1 2">
    <name type="scientific">Clitoria ternatea</name>
    <name type="common">Butterfly pea</name>
    <dbReference type="NCBI Taxonomy" id="43366"/>
    <lineage>
        <taxon>Eukaryota</taxon>
        <taxon>Viridiplantae</taxon>
        <taxon>Streptophyta</taxon>
        <taxon>Embryophyta</taxon>
        <taxon>Tracheophyta</taxon>
        <taxon>Spermatophyta</taxon>
        <taxon>Magnoliopsida</taxon>
        <taxon>eudicotyledons</taxon>
        <taxon>Gunneridae</taxon>
        <taxon>Pentapetalae</taxon>
        <taxon>rosids</taxon>
        <taxon>fabids</taxon>
        <taxon>Fabales</taxon>
        <taxon>Fabaceae</taxon>
        <taxon>Papilionoideae</taxon>
        <taxon>50 kb inversion clade</taxon>
        <taxon>NPAAA clade</taxon>
        <taxon>indigoferoid/millettioid clade</taxon>
        <taxon>Phaseoleae</taxon>
        <taxon>Clitoria</taxon>
    </lineage>
</organism>
<accession>A0AAN9KI58</accession>
<evidence type="ECO:0000313" key="2">
    <source>
        <dbReference type="Proteomes" id="UP001359559"/>
    </source>
</evidence>
<dbReference type="PANTHER" id="PTHR46388">
    <property type="entry name" value="NHL REPEAT-CONTAINING PROTEIN 2"/>
    <property type="match status" value="1"/>
</dbReference>
<dbReference type="FunFam" id="2.120.10.30:FF:000108">
    <property type="entry name" value="NHL domain-containing protein"/>
    <property type="match status" value="1"/>
</dbReference>
<dbReference type="AlphaFoldDB" id="A0AAN9KI58"/>
<sequence length="783" mass="88077">MLPCSDTPNGSPGGFSLAETLSRANMALRCRRLKEISKFLTPVLHPGDCCEQSGKALNLMALSIMRMPFPQKPITKRAQVRRFHEHRISTMADVSREPASETDLLSFIKASLDEFEGTHHYWINRSDKNDQLFGADGVFLVLAASIFDCSITLEKVKTIQRRFPHIIIVALKPNHFSEDRVQLVELLMAENITFPILFSRWTFPQIEKGACYILFKNFRSPVICYEKDAGLEILCQAIQEVQVQPSGGSKSLNVLRCTSWKQDGPTKDQYIFSPFQNLLLYYPGCVSADESTDRLFFSDCNHHRIIVSDANGDILDSIGSSPGYEDGDFESAKLRRPTGSYYHASEDCLYFVDSENHAIRKADMRARIVETLYPTSASKGGIRIWNWIMDKLGLESYIGETNVEERPEAFDPKSLYYPWHLLKSVDDILYIIDRRFQTLWTMDISSGKIHDVFEGSARILEICGQPIMKSLSILDQIPSFCSQLQTNNGFLLEGLPHSDLLSSLATLNNQIFVCDPVGHRILKVNGESGVYSNFKLSKFGTLGLPYWLNFPLETFYAAGNGLFGTPIDHLQHFDLLPGRIDIHLSVDVPMDIELVEPLQESPVWCQARGAATEISGMEEAPGSINKVGVAQQWYDELDDLANPKPISEINVEDDDADKKSVMGDEKVHISCSVCTSPGTSEVIIYGALYSKLRRVPNSNEGNREEDAAMILDILCSKKSGKMERDLWNAFLLQSKGDLRDLIFVTPLHVRLRLNSLNHPKADNGRDIILTDSSIKVDILLNRQ</sequence>
<dbReference type="Gene3D" id="2.120.10.30">
    <property type="entry name" value="TolB, C-terminal domain"/>
    <property type="match status" value="1"/>
</dbReference>
<dbReference type="SUPFAM" id="SSF63825">
    <property type="entry name" value="YWTD domain"/>
    <property type="match status" value="1"/>
</dbReference>
<evidence type="ECO:0000313" key="1">
    <source>
        <dbReference type="EMBL" id="KAK7316612.1"/>
    </source>
</evidence>
<gene>
    <name evidence="1" type="ORF">RJT34_00204</name>
</gene>